<dbReference type="CDD" id="cd05271">
    <property type="entry name" value="NDUFA9_like_SDR_a"/>
    <property type="match status" value="1"/>
</dbReference>
<dbReference type="STRING" id="1296120.A0A1B9H0U8"/>
<dbReference type="EMBL" id="KI669494">
    <property type="protein sequence ID" value="OCF36895.1"/>
    <property type="molecule type" value="Genomic_DNA"/>
</dbReference>
<evidence type="ECO:0000256" key="1">
    <source>
        <dbReference type="SAM" id="MobiDB-lite"/>
    </source>
</evidence>
<dbReference type="InterPro" id="IPR036291">
    <property type="entry name" value="NAD(P)-bd_dom_sf"/>
</dbReference>
<dbReference type="PANTHER" id="PTHR12126">
    <property type="entry name" value="NADH-UBIQUINONE OXIDOREDUCTASE 39 KDA SUBUNIT-RELATED"/>
    <property type="match status" value="1"/>
</dbReference>
<protein>
    <submittedName>
        <fullName evidence="3">NADH dehydrogenase</fullName>
    </submittedName>
</protein>
<dbReference type="Gene3D" id="3.40.50.720">
    <property type="entry name" value="NAD(P)-binding Rossmann-like Domain"/>
    <property type="match status" value="1"/>
</dbReference>
<dbReference type="InterPro" id="IPR051207">
    <property type="entry name" value="ComplexI_NDUFA9_subunit"/>
</dbReference>
<gene>
    <name evidence="3" type="ORF">I316_01493</name>
</gene>
<feature type="domain" description="NAD(P)-binding" evidence="2">
    <location>
        <begin position="29"/>
        <end position="173"/>
    </location>
</feature>
<dbReference type="GO" id="GO:0044877">
    <property type="term" value="F:protein-containing complex binding"/>
    <property type="evidence" value="ECO:0007669"/>
    <property type="project" value="TreeGrafter"/>
</dbReference>
<feature type="region of interest" description="Disordered" evidence="1">
    <location>
        <begin position="349"/>
        <end position="388"/>
    </location>
</feature>
<sequence>MITRRLASTVSVSVPPTDTAPRKIVLVGAGFLGSYIAKALVADPRNRVLLVSRNPQKLHSKLSHLGSQILPPHSTDLTSSSASSSLRDAFKDASAVVSMVGLLTGSEKTMDLVQRQGTERVAEAAREEGVKRVVGISAIGADEGGITPYWRTKALGEKAILENHPTGTIIRPSIVFGPGDSFFNRFAILAKYLPFLPVFGGGVVRFQPVYAGDIARAVEICCRDDEEVVRQVGGRIIEAGGPDVFTYREIMQLVLRYSGLEGRRAILSLPYWVGTMQGLVLEKLPENIFTLTRDQVAQLRSDNIVSPSPPLNSLSFQALLSAFPSSLPTSSPPGEAGLTSVEKVLPTYLGDQSREAGKRTHGRRSSDAPGAFEDVKRMSSGKDKGGRS</sequence>
<dbReference type="Proteomes" id="UP000092666">
    <property type="component" value="Unassembled WGS sequence"/>
</dbReference>
<dbReference type="InterPro" id="IPR016040">
    <property type="entry name" value="NAD(P)-bd_dom"/>
</dbReference>
<keyword evidence="4" id="KW-1185">Reference proteome</keyword>
<name>A0A1B9H0U8_9TREE</name>
<dbReference type="Pfam" id="PF13460">
    <property type="entry name" value="NAD_binding_10"/>
    <property type="match status" value="1"/>
</dbReference>
<dbReference type="GO" id="GO:0005739">
    <property type="term" value="C:mitochondrion"/>
    <property type="evidence" value="ECO:0007669"/>
    <property type="project" value="TreeGrafter"/>
</dbReference>
<proteinExistence type="predicted"/>
<accession>A0A1B9H0U8</accession>
<evidence type="ECO:0000259" key="2">
    <source>
        <dbReference type="Pfam" id="PF13460"/>
    </source>
</evidence>
<dbReference type="SUPFAM" id="SSF51735">
    <property type="entry name" value="NAD(P)-binding Rossmann-fold domains"/>
    <property type="match status" value="1"/>
</dbReference>
<reference evidence="3 4" key="1">
    <citation type="submission" date="2013-07" db="EMBL/GenBank/DDBJ databases">
        <title>The Genome Sequence of Cryptococcus heveanensis BCC8398.</title>
        <authorList>
            <consortium name="The Broad Institute Genome Sequencing Platform"/>
            <person name="Cuomo C."/>
            <person name="Litvintseva A."/>
            <person name="Chen Y."/>
            <person name="Heitman J."/>
            <person name="Sun S."/>
            <person name="Springer D."/>
            <person name="Dromer F."/>
            <person name="Young S.K."/>
            <person name="Zeng Q."/>
            <person name="Gargeya S."/>
            <person name="Fitzgerald M."/>
            <person name="Abouelleil A."/>
            <person name="Alvarado L."/>
            <person name="Berlin A.M."/>
            <person name="Chapman S.B."/>
            <person name="Dewar J."/>
            <person name="Goldberg J."/>
            <person name="Griggs A."/>
            <person name="Gujja S."/>
            <person name="Hansen M."/>
            <person name="Howarth C."/>
            <person name="Imamovic A."/>
            <person name="Larimer J."/>
            <person name="McCowan C."/>
            <person name="Murphy C."/>
            <person name="Pearson M."/>
            <person name="Priest M."/>
            <person name="Roberts A."/>
            <person name="Saif S."/>
            <person name="Shea T."/>
            <person name="Sykes S."/>
            <person name="Wortman J."/>
            <person name="Nusbaum C."/>
            <person name="Birren B."/>
        </authorList>
    </citation>
    <scope>NUCLEOTIDE SEQUENCE [LARGE SCALE GENOMIC DNA]</scope>
    <source>
        <strain evidence="3 4">BCC8398</strain>
    </source>
</reference>
<dbReference type="AlphaFoldDB" id="A0A1B9H0U8"/>
<organism evidence="3 4">
    <name type="scientific">Kwoniella heveanensis BCC8398</name>
    <dbReference type="NCBI Taxonomy" id="1296120"/>
    <lineage>
        <taxon>Eukaryota</taxon>
        <taxon>Fungi</taxon>
        <taxon>Dikarya</taxon>
        <taxon>Basidiomycota</taxon>
        <taxon>Agaricomycotina</taxon>
        <taxon>Tremellomycetes</taxon>
        <taxon>Tremellales</taxon>
        <taxon>Cryptococcaceae</taxon>
        <taxon>Kwoniella</taxon>
    </lineage>
</organism>
<reference evidence="4" key="2">
    <citation type="submission" date="2013-12" db="EMBL/GenBank/DDBJ databases">
        <title>Evolution of pathogenesis and genome organization in the Tremellales.</title>
        <authorList>
            <person name="Cuomo C."/>
            <person name="Litvintseva A."/>
            <person name="Heitman J."/>
            <person name="Chen Y."/>
            <person name="Sun S."/>
            <person name="Springer D."/>
            <person name="Dromer F."/>
            <person name="Young S."/>
            <person name="Zeng Q."/>
            <person name="Chapman S."/>
            <person name="Gujja S."/>
            <person name="Saif S."/>
            <person name="Birren B."/>
        </authorList>
    </citation>
    <scope>NUCLEOTIDE SEQUENCE [LARGE SCALE GENOMIC DNA]</scope>
    <source>
        <strain evidence="4">BCC8398</strain>
    </source>
</reference>
<dbReference type="PANTHER" id="PTHR12126:SF11">
    <property type="entry name" value="NADH DEHYDROGENASE [UBIQUINONE] 1 ALPHA SUBCOMPLEX SUBUNIT 9, MITOCHONDRIAL"/>
    <property type="match status" value="1"/>
</dbReference>
<evidence type="ECO:0000313" key="4">
    <source>
        <dbReference type="Proteomes" id="UP000092666"/>
    </source>
</evidence>
<feature type="compositionally biased region" description="Basic and acidic residues" evidence="1">
    <location>
        <begin position="373"/>
        <end position="388"/>
    </location>
</feature>
<evidence type="ECO:0000313" key="3">
    <source>
        <dbReference type="EMBL" id="OCF36895.1"/>
    </source>
</evidence>
<dbReference type="OrthoDB" id="275457at2759"/>